<evidence type="ECO:0000256" key="2">
    <source>
        <dbReference type="ARBA" id="ARBA00022692"/>
    </source>
</evidence>
<dbReference type="InterPro" id="IPR002810">
    <property type="entry name" value="NfeD-like_C"/>
</dbReference>
<dbReference type="GO" id="GO:0006508">
    <property type="term" value="P:proteolysis"/>
    <property type="evidence" value="ECO:0007669"/>
    <property type="project" value="UniProtKB-KW"/>
</dbReference>
<proteinExistence type="predicted"/>
<gene>
    <name evidence="7" type="ORF">AVDCRST_MAG55-1015</name>
</gene>
<name>A0A6J4PBF1_9ACTN</name>
<comment type="subcellular location">
    <subcellularLocation>
        <location evidence="1">Membrane</location>
        <topology evidence="1">Multi-pass membrane protein</topology>
    </subcellularLocation>
</comment>
<dbReference type="EMBL" id="CADCUZ010000039">
    <property type="protein sequence ID" value="CAA9406275.1"/>
    <property type="molecule type" value="Genomic_DNA"/>
</dbReference>
<feature type="domain" description="NfeD-like C-terminal" evidence="6">
    <location>
        <begin position="85"/>
        <end position="143"/>
    </location>
</feature>
<dbReference type="InterPro" id="IPR012340">
    <property type="entry name" value="NA-bd_OB-fold"/>
</dbReference>
<dbReference type="GO" id="GO:0008233">
    <property type="term" value="F:peptidase activity"/>
    <property type="evidence" value="ECO:0007669"/>
    <property type="project" value="UniProtKB-KW"/>
</dbReference>
<accession>A0A6J4PBF1</accession>
<keyword evidence="7" id="KW-0645">Protease</keyword>
<keyword evidence="3 5" id="KW-1133">Transmembrane helix</keyword>
<evidence type="ECO:0000256" key="5">
    <source>
        <dbReference type="SAM" id="Phobius"/>
    </source>
</evidence>
<dbReference type="SUPFAM" id="SSF141322">
    <property type="entry name" value="NfeD domain-like"/>
    <property type="match status" value="1"/>
</dbReference>
<feature type="transmembrane region" description="Helical" evidence="5">
    <location>
        <begin position="30"/>
        <end position="63"/>
    </location>
</feature>
<evidence type="ECO:0000259" key="6">
    <source>
        <dbReference type="Pfam" id="PF01957"/>
    </source>
</evidence>
<evidence type="ECO:0000256" key="4">
    <source>
        <dbReference type="ARBA" id="ARBA00023136"/>
    </source>
</evidence>
<dbReference type="Gene3D" id="2.40.50.140">
    <property type="entry name" value="Nucleic acid-binding proteins"/>
    <property type="match status" value="1"/>
</dbReference>
<dbReference type="PANTHER" id="PTHR33507:SF3">
    <property type="entry name" value="INNER MEMBRANE PROTEIN YBBJ"/>
    <property type="match status" value="1"/>
</dbReference>
<evidence type="ECO:0000256" key="1">
    <source>
        <dbReference type="ARBA" id="ARBA00004141"/>
    </source>
</evidence>
<dbReference type="AlphaFoldDB" id="A0A6J4PBF1"/>
<organism evidence="7">
    <name type="scientific">uncultured Rubrobacteraceae bacterium</name>
    <dbReference type="NCBI Taxonomy" id="349277"/>
    <lineage>
        <taxon>Bacteria</taxon>
        <taxon>Bacillati</taxon>
        <taxon>Actinomycetota</taxon>
        <taxon>Rubrobacteria</taxon>
        <taxon>Rubrobacterales</taxon>
        <taxon>Rubrobacteraceae</taxon>
        <taxon>environmental samples</taxon>
    </lineage>
</organism>
<keyword evidence="2 5" id="KW-0812">Transmembrane</keyword>
<reference evidence="7" key="1">
    <citation type="submission" date="2020-02" db="EMBL/GenBank/DDBJ databases">
        <authorList>
            <person name="Meier V. D."/>
        </authorList>
    </citation>
    <scope>NUCLEOTIDE SEQUENCE</scope>
    <source>
        <strain evidence="7">AVDCRST_MAG55</strain>
    </source>
</reference>
<protein>
    <submittedName>
        <fullName evidence="7">Activity regulator of membrane protease YbbK</fullName>
    </submittedName>
</protein>
<evidence type="ECO:0000256" key="3">
    <source>
        <dbReference type="ARBA" id="ARBA00022989"/>
    </source>
</evidence>
<dbReference type="InterPro" id="IPR052165">
    <property type="entry name" value="Membrane_assoc_protease"/>
</dbReference>
<dbReference type="PANTHER" id="PTHR33507">
    <property type="entry name" value="INNER MEMBRANE PROTEIN YBBJ"/>
    <property type="match status" value="1"/>
</dbReference>
<dbReference type="Pfam" id="PF01957">
    <property type="entry name" value="NfeD"/>
    <property type="match status" value="1"/>
</dbReference>
<keyword evidence="4 5" id="KW-0472">Membrane</keyword>
<sequence>MDIIFWAVLAGLAFVGELLSVSFFLLFFALGAVVALAMAFAGLGLVAQAIGFIAASVLSMVVLRPALLNRLSLRGGEQYAGHRGITGESAVVTEPIEAGGKGAVRVGSGEFWTARAMYSGDEIGKGAKVRVLDTDGLTALVEPVETEGGEL</sequence>
<evidence type="ECO:0000313" key="7">
    <source>
        <dbReference type="EMBL" id="CAA9406275.1"/>
    </source>
</evidence>
<dbReference type="GO" id="GO:0005886">
    <property type="term" value="C:plasma membrane"/>
    <property type="evidence" value="ECO:0007669"/>
    <property type="project" value="TreeGrafter"/>
</dbReference>
<keyword evidence="7" id="KW-0378">Hydrolase</keyword>